<keyword evidence="7" id="KW-1185">Reference proteome</keyword>
<dbReference type="STRING" id="313595.P700755_003538"/>
<dbReference type="InterPro" id="IPR017508">
    <property type="entry name" value="HipA_N1"/>
</dbReference>
<organism evidence="6 7">
    <name type="scientific">Psychroflexus torquis (strain ATCC 700755 / CIP 106069 / ACAM 623)</name>
    <dbReference type="NCBI Taxonomy" id="313595"/>
    <lineage>
        <taxon>Bacteria</taxon>
        <taxon>Pseudomonadati</taxon>
        <taxon>Bacteroidota</taxon>
        <taxon>Flavobacteriia</taxon>
        <taxon>Flavobacteriales</taxon>
        <taxon>Flavobacteriaceae</taxon>
        <taxon>Psychroflexus</taxon>
    </lineage>
</organism>
<dbReference type="Pfam" id="PF13657">
    <property type="entry name" value="Couple_hipA"/>
    <property type="match status" value="1"/>
</dbReference>
<dbReference type="HOGENOM" id="CLU_041102_1_0_10"/>
<evidence type="ECO:0000313" key="6">
    <source>
        <dbReference type="EMBL" id="AFU70151.1"/>
    </source>
</evidence>
<feature type="domain" description="HipA N-terminal subdomain 1" evidence="5">
    <location>
        <begin position="4"/>
        <end position="124"/>
    </location>
</feature>
<dbReference type="InterPro" id="IPR052028">
    <property type="entry name" value="HipA_Ser/Thr_kinase"/>
</dbReference>
<dbReference type="eggNOG" id="COG3550">
    <property type="taxonomic scope" value="Bacteria"/>
</dbReference>
<dbReference type="EMBL" id="CP003879">
    <property type="protein sequence ID" value="AFU70151.1"/>
    <property type="molecule type" value="Genomic_DNA"/>
</dbReference>
<evidence type="ECO:0000259" key="5">
    <source>
        <dbReference type="Pfam" id="PF13657"/>
    </source>
</evidence>
<protein>
    <submittedName>
        <fullName evidence="6">Toxin of toxin-antitoxin module, HipA family</fullName>
    </submittedName>
</protein>
<evidence type="ECO:0000256" key="1">
    <source>
        <dbReference type="ARBA" id="ARBA00010164"/>
    </source>
</evidence>
<dbReference type="Gene3D" id="1.10.1070.20">
    <property type="match status" value="1"/>
</dbReference>
<keyword evidence="3" id="KW-0418">Kinase</keyword>
<dbReference type="OrthoDB" id="9805913at2"/>
<dbReference type="GO" id="GO:0004674">
    <property type="term" value="F:protein serine/threonine kinase activity"/>
    <property type="evidence" value="ECO:0007669"/>
    <property type="project" value="TreeGrafter"/>
</dbReference>
<dbReference type="PANTHER" id="PTHR37419:SF8">
    <property type="entry name" value="TOXIN YJJJ"/>
    <property type="match status" value="1"/>
</dbReference>
<dbReference type="RefSeq" id="WP_015025697.1">
    <property type="nucleotide sequence ID" value="NC_018721.1"/>
</dbReference>
<dbReference type="Proteomes" id="UP000008514">
    <property type="component" value="Chromosome"/>
</dbReference>
<reference evidence="6" key="2">
    <citation type="submission" date="2012-09" db="EMBL/GenBank/DDBJ databases">
        <title>The complete sequence of Psychroflexus torquis an extreme psychrophile from sea-ice that is stimulated by light.</title>
        <authorList>
            <person name="Feng S."/>
            <person name="Powell S.M."/>
            <person name="Bowman J.P."/>
        </authorList>
    </citation>
    <scope>NUCLEOTIDE SEQUENCE [LARGE SCALE GENOMIC DNA]</scope>
    <source>
        <strain evidence="6">ATCC 700755</strain>
    </source>
</reference>
<evidence type="ECO:0000259" key="4">
    <source>
        <dbReference type="Pfam" id="PF07804"/>
    </source>
</evidence>
<sequence length="428" mass="49416">MNLLEVIIWENLVGVLIWNETKKTSTFEYAKKFIQSKIQLSPIINPTTKKIISSIQKLEYSSEGSLLFDTNKGLPLFISDSLPDKFGTELFSKYLEKEGKNYRDLTPIEKLAYIGNRGMGALEFVPAKHEQTSTKILNLKKLNELSISLLKNEPVANIDNMANLFHIGTSPGGAQPKVLINIDNKTGDIYRGDNLPSKNQDSWILKFNRDIGLDSDKERGKIEYAYYLMAKESKIIIMDSELKEFENDFYFMTKRFDRINGQKIHTQTLHAFAGMNFKLPDTYSYEQIFTILNKINLDYSSKEQLFKIMVFNVIGQNVDDHTKNLGFNMKQNGEWNLSPAYDLTFSYNENFNRITPHFLSINGKNQNFNLKDILHVADEYSIKNPKKIINEINLSFLNWRKIAKDLNISKKTTDYIASKLKTIPYKVK</sequence>
<dbReference type="AlphaFoldDB" id="K4IM59"/>
<proteinExistence type="inferred from homology"/>
<dbReference type="InterPro" id="IPR012893">
    <property type="entry name" value="HipA-like_C"/>
</dbReference>
<evidence type="ECO:0000256" key="3">
    <source>
        <dbReference type="ARBA" id="ARBA00022777"/>
    </source>
</evidence>
<feature type="domain" description="HipA-like C-terminal" evidence="4">
    <location>
        <begin position="169"/>
        <end position="392"/>
    </location>
</feature>
<gene>
    <name evidence="6" type="ordered locus">P700755_003538</name>
</gene>
<evidence type="ECO:0000313" key="7">
    <source>
        <dbReference type="Proteomes" id="UP000008514"/>
    </source>
</evidence>
<dbReference type="GO" id="GO:0005829">
    <property type="term" value="C:cytosol"/>
    <property type="evidence" value="ECO:0007669"/>
    <property type="project" value="TreeGrafter"/>
</dbReference>
<keyword evidence="2" id="KW-0808">Transferase</keyword>
<evidence type="ECO:0000256" key="2">
    <source>
        <dbReference type="ARBA" id="ARBA00022679"/>
    </source>
</evidence>
<name>K4IM59_PSYTT</name>
<reference evidence="6" key="1">
    <citation type="submission" date="2006-03" db="EMBL/GenBank/DDBJ databases">
        <authorList>
            <person name="Bowman J."/>
            <person name="Ferriera S."/>
            <person name="Johnson J."/>
            <person name="Kravitz S."/>
            <person name="Halpern A."/>
            <person name="Remington K."/>
            <person name="Beeson K."/>
            <person name="Tran B."/>
            <person name="Rogers Y.-H."/>
            <person name="Friedman R."/>
            <person name="Venter J.C."/>
        </authorList>
    </citation>
    <scope>NUCLEOTIDE SEQUENCE [LARGE SCALE GENOMIC DNA]</scope>
    <source>
        <strain evidence="6">ATCC 700755</strain>
    </source>
</reference>
<accession>K4IM59</accession>
<dbReference type="KEGG" id="ptq:P700755_003538"/>
<dbReference type="Pfam" id="PF07804">
    <property type="entry name" value="HipA_C"/>
    <property type="match status" value="1"/>
</dbReference>
<comment type="similarity">
    <text evidence="1">Belongs to the HipA Ser/Thr kinase family.</text>
</comment>
<dbReference type="PANTHER" id="PTHR37419">
    <property type="entry name" value="SERINE/THREONINE-PROTEIN KINASE TOXIN HIPA"/>
    <property type="match status" value="1"/>
</dbReference>